<keyword evidence="3 8" id="KW-0378">Hydrolase</keyword>
<feature type="active site" evidence="9">
    <location>
        <position position="465"/>
    </location>
</feature>
<dbReference type="InterPro" id="IPR033126">
    <property type="entry name" value="Glyco_hydro_9_Asp/Glu_AS"/>
</dbReference>
<reference evidence="12" key="1">
    <citation type="journal article" date="2021" name="Front. Plant Sci.">
        <title>Chromosome-Scale Genome Assembly for Chinese Sour Jujube and Insights Into Its Genome Evolution and Domestication Signature.</title>
        <authorList>
            <person name="Shen L.-Y."/>
            <person name="Luo H."/>
            <person name="Wang X.-L."/>
            <person name="Wang X.-M."/>
            <person name="Qiu X.-J."/>
            <person name="Liu H."/>
            <person name="Zhou S.-S."/>
            <person name="Jia K.-H."/>
            <person name="Nie S."/>
            <person name="Bao Y.-T."/>
            <person name="Zhang R.-G."/>
            <person name="Yun Q.-Z."/>
            <person name="Chai Y.-H."/>
            <person name="Lu J.-Y."/>
            <person name="Li Y."/>
            <person name="Zhao S.-W."/>
            <person name="Mao J.-F."/>
            <person name="Jia S.-G."/>
            <person name="Mao Y.-M."/>
        </authorList>
    </citation>
    <scope>NUCLEOTIDE SEQUENCE</scope>
    <source>
        <strain evidence="12">AT0</strain>
        <tissue evidence="12">Leaf</tissue>
    </source>
</reference>
<comment type="caution">
    <text evidence="12">The sequence shown here is derived from an EMBL/GenBank/DDBJ whole genome shotgun (WGS) entry which is preliminary data.</text>
</comment>
<evidence type="ECO:0000256" key="1">
    <source>
        <dbReference type="ARBA" id="ARBA00000966"/>
    </source>
</evidence>
<dbReference type="PROSITE" id="PS00592">
    <property type="entry name" value="GH9_2"/>
    <property type="match status" value="1"/>
</dbReference>
<feature type="signal peptide" evidence="10">
    <location>
        <begin position="1"/>
        <end position="21"/>
    </location>
</feature>
<evidence type="ECO:0000256" key="7">
    <source>
        <dbReference type="ARBA" id="ARBA00023326"/>
    </source>
</evidence>
<gene>
    <name evidence="12" type="ORF">FEM48_Zijuj11G0003100</name>
</gene>
<dbReference type="GO" id="GO:0030245">
    <property type="term" value="P:cellulose catabolic process"/>
    <property type="evidence" value="ECO:0007669"/>
    <property type="project" value="UniProtKB-KW"/>
</dbReference>
<evidence type="ECO:0000256" key="8">
    <source>
        <dbReference type="PROSITE-ProRule" id="PRU10059"/>
    </source>
</evidence>
<dbReference type="SUPFAM" id="SSF48208">
    <property type="entry name" value="Six-hairpin glycosidases"/>
    <property type="match status" value="1"/>
</dbReference>
<protein>
    <recommendedName>
        <fullName evidence="10">Endoglucanase</fullName>
        <ecNumber evidence="10">3.2.1.4</ecNumber>
    </recommendedName>
</protein>
<dbReference type="OrthoDB" id="10257085at2759"/>
<dbReference type="InterPro" id="IPR012341">
    <property type="entry name" value="6hp_glycosidase-like_sf"/>
</dbReference>
<comment type="similarity">
    <text evidence="2 8 10">Belongs to the glycosyl hydrolase 9 (cellulase E) family.</text>
</comment>
<dbReference type="AlphaFoldDB" id="A0A978UFR6"/>
<keyword evidence="7 8" id="KW-0624">Polysaccharide degradation</keyword>
<accession>A0A978UFR6</accession>
<comment type="catalytic activity">
    <reaction evidence="1 10">
        <text>Endohydrolysis of (1-&gt;4)-beta-D-glucosidic linkages in cellulose, lichenin and cereal beta-D-glucans.</text>
        <dbReference type="EC" id="3.2.1.4"/>
    </reaction>
</comment>
<dbReference type="Proteomes" id="UP000813462">
    <property type="component" value="Unassembled WGS sequence"/>
</dbReference>
<name>A0A978UFR6_ZIZJJ</name>
<dbReference type="Pfam" id="PF00759">
    <property type="entry name" value="Glyco_hydro_9"/>
    <property type="match status" value="1"/>
</dbReference>
<keyword evidence="6 8" id="KW-0326">Glycosidase</keyword>
<dbReference type="GO" id="GO:0008810">
    <property type="term" value="F:cellulase activity"/>
    <property type="evidence" value="ECO:0007669"/>
    <property type="project" value="UniProtKB-EC"/>
</dbReference>
<evidence type="ECO:0000256" key="9">
    <source>
        <dbReference type="PROSITE-ProRule" id="PRU10060"/>
    </source>
</evidence>
<keyword evidence="4 10" id="KW-0136">Cellulose degradation</keyword>
<evidence type="ECO:0000256" key="5">
    <source>
        <dbReference type="ARBA" id="ARBA00023277"/>
    </source>
</evidence>
<dbReference type="PANTHER" id="PTHR22298">
    <property type="entry name" value="ENDO-1,4-BETA-GLUCANASE"/>
    <property type="match status" value="1"/>
</dbReference>
<dbReference type="FunFam" id="1.50.10.10:FF:000020">
    <property type="entry name" value="Endoglucanase"/>
    <property type="match status" value="1"/>
</dbReference>
<evidence type="ECO:0000256" key="2">
    <source>
        <dbReference type="ARBA" id="ARBA00007072"/>
    </source>
</evidence>
<dbReference type="InterPro" id="IPR001701">
    <property type="entry name" value="Glyco_hydro_9"/>
</dbReference>
<keyword evidence="10" id="KW-0732">Signal</keyword>
<evidence type="ECO:0000313" key="12">
    <source>
        <dbReference type="EMBL" id="KAH7513647.1"/>
    </source>
</evidence>
<dbReference type="Gene3D" id="1.50.10.10">
    <property type="match status" value="1"/>
</dbReference>
<dbReference type="InterPro" id="IPR018221">
    <property type="entry name" value="Glyco_hydro_9_His_AS"/>
</dbReference>
<dbReference type="EC" id="3.2.1.4" evidence="10"/>
<keyword evidence="5 8" id="KW-0119">Carbohydrate metabolism</keyword>
<evidence type="ECO:0000256" key="6">
    <source>
        <dbReference type="ARBA" id="ARBA00023295"/>
    </source>
</evidence>
<dbReference type="SMR" id="A0A978UFR6"/>
<evidence type="ECO:0000256" key="4">
    <source>
        <dbReference type="ARBA" id="ARBA00023001"/>
    </source>
</evidence>
<dbReference type="PROSITE" id="PS00698">
    <property type="entry name" value="GH9_3"/>
    <property type="match status" value="1"/>
</dbReference>
<dbReference type="InterPro" id="IPR008928">
    <property type="entry name" value="6-hairpin_glycosidase_sf"/>
</dbReference>
<feature type="active site" evidence="8">
    <location>
        <position position="414"/>
    </location>
</feature>
<sequence length="498" mass="54718">MSHSPKISVIMHVLFLTLCSASLCCYAFTSQEYSDALEKSILFFEGQRSGKLPSNQRLKWRGNSGLSDGSSYHVDLVGGYYDAGDNVKFGLPMAFTTTLLAWSVIEFGDSMHGQIENARAAIRWSTDYFLKAATATPGTLYVQVADPNMDHHCWERPEDMDTPRNVYKVSAQNPGSDVAAETAAALAAASIVFRSSDPSYSSKLLQTAMKVFDFADRHRGSYSDALSSVVCPFYCSYSGYNDELLWGASWIHAASQNGSYLDYIRSNGHTLGADDDDYSFSWDDKRAGTKVLLSKSFLEKNTEEFQLYKAHSDNYICSLIPGTPSFQAQYTPGGLLYKGSASNLQYVTTSAFLLLTYSKYLNLNGGAVKCGTSTVTADKLISQAKKQIDYILGDNPAKMSYMVGFGERYPQRIHHRGSSVPSVHDHPDHIACNNGFQYLYSSSPNPNVLVGAIVGGPDSKDNFSDDRNNYQQSEPATYINAPFVGAVAFFSANTNTNQ</sequence>
<feature type="chain" id="PRO_5038160899" description="Endoglucanase" evidence="10">
    <location>
        <begin position="22"/>
        <end position="498"/>
    </location>
</feature>
<feature type="active site" evidence="9">
    <location>
        <position position="474"/>
    </location>
</feature>
<feature type="domain" description="Glycoside hydrolase family 9" evidence="11">
    <location>
        <begin position="33"/>
        <end position="487"/>
    </location>
</feature>
<evidence type="ECO:0000313" key="13">
    <source>
        <dbReference type="Proteomes" id="UP000813462"/>
    </source>
</evidence>
<evidence type="ECO:0000256" key="3">
    <source>
        <dbReference type="ARBA" id="ARBA00022801"/>
    </source>
</evidence>
<dbReference type="EMBL" id="JAEACU010000011">
    <property type="protein sequence ID" value="KAH7513647.1"/>
    <property type="molecule type" value="Genomic_DNA"/>
</dbReference>
<proteinExistence type="inferred from homology"/>
<organism evidence="12 13">
    <name type="scientific">Ziziphus jujuba var. spinosa</name>
    <dbReference type="NCBI Taxonomy" id="714518"/>
    <lineage>
        <taxon>Eukaryota</taxon>
        <taxon>Viridiplantae</taxon>
        <taxon>Streptophyta</taxon>
        <taxon>Embryophyta</taxon>
        <taxon>Tracheophyta</taxon>
        <taxon>Spermatophyta</taxon>
        <taxon>Magnoliopsida</taxon>
        <taxon>eudicotyledons</taxon>
        <taxon>Gunneridae</taxon>
        <taxon>Pentapetalae</taxon>
        <taxon>rosids</taxon>
        <taxon>fabids</taxon>
        <taxon>Rosales</taxon>
        <taxon>Rhamnaceae</taxon>
        <taxon>Paliureae</taxon>
        <taxon>Ziziphus</taxon>
    </lineage>
</organism>
<evidence type="ECO:0000259" key="11">
    <source>
        <dbReference type="Pfam" id="PF00759"/>
    </source>
</evidence>
<evidence type="ECO:0000256" key="10">
    <source>
        <dbReference type="RuleBase" id="RU361166"/>
    </source>
</evidence>